<name>A0A6C2UQG9_9BACT</name>
<keyword evidence="3" id="KW-1185">Reference proteome</keyword>
<reference evidence="2 3" key="1">
    <citation type="submission" date="2019-04" db="EMBL/GenBank/DDBJ databases">
        <authorList>
            <person name="Van Vliet M D."/>
        </authorList>
    </citation>
    <scope>NUCLEOTIDE SEQUENCE [LARGE SCALE GENOMIC DNA]</scope>
    <source>
        <strain evidence="2 3">F21</strain>
    </source>
</reference>
<organism evidence="2 3">
    <name type="scientific">Pontiella sulfatireligans</name>
    <dbReference type="NCBI Taxonomy" id="2750658"/>
    <lineage>
        <taxon>Bacteria</taxon>
        <taxon>Pseudomonadati</taxon>
        <taxon>Kiritimatiellota</taxon>
        <taxon>Kiritimatiellia</taxon>
        <taxon>Kiritimatiellales</taxon>
        <taxon>Pontiellaceae</taxon>
        <taxon>Pontiella</taxon>
    </lineage>
</organism>
<dbReference type="Proteomes" id="UP000346198">
    <property type="component" value="Unassembled WGS sequence"/>
</dbReference>
<accession>A0A6C2UQG9</accession>
<feature type="chain" id="PRO_5025522880" evidence="1">
    <location>
        <begin position="25"/>
        <end position="50"/>
    </location>
</feature>
<sequence length="50" mass="5726">MKRTIALFCLAATASLLSSCVSRTTTTGHDDRVVDKKTLWIWQKEFRNPK</sequence>
<dbReference type="RefSeq" id="WP_168433406.1">
    <property type="nucleotide sequence ID" value="NZ_CAAHFH010000002.1"/>
</dbReference>
<gene>
    <name evidence="2" type="ORF">SCARR_03621</name>
</gene>
<keyword evidence="1" id="KW-0732">Signal</keyword>
<dbReference type="AlphaFoldDB" id="A0A6C2UQG9"/>
<proteinExistence type="predicted"/>
<feature type="signal peptide" evidence="1">
    <location>
        <begin position="1"/>
        <end position="24"/>
    </location>
</feature>
<evidence type="ECO:0000313" key="2">
    <source>
        <dbReference type="EMBL" id="VGO21547.1"/>
    </source>
</evidence>
<evidence type="ECO:0000256" key="1">
    <source>
        <dbReference type="SAM" id="SignalP"/>
    </source>
</evidence>
<dbReference type="PROSITE" id="PS51257">
    <property type="entry name" value="PROKAR_LIPOPROTEIN"/>
    <property type="match status" value="1"/>
</dbReference>
<protein>
    <submittedName>
        <fullName evidence="2">Uncharacterized protein</fullName>
    </submittedName>
</protein>
<evidence type="ECO:0000313" key="3">
    <source>
        <dbReference type="Proteomes" id="UP000346198"/>
    </source>
</evidence>
<dbReference type="EMBL" id="CAAHFH010000002">
    <property type="protein sequence ID" value="VGO21547.1"/>
    <property type="molecule type" value="Genomic_DNA"/>
</dbReference>